<dbReference type="PROSITE" id="PS51078">
    <property type="entry name" value="ICLR_ED"/>
    <property type="match status" value="1"/>
</dbReference>
<accession>A0A6I3J281</accession>
<evidence type="ECO:0000256" key="2">
    <source>
        <dbReference type="ARBA" id="ARBA00023125"/>
    </source>
</evidence>
<dbReference type="SUPFAM" id="SSF55781">
    <property type="entry name" value="GAF domain-like"/>
    <property type="match status" value="1"/>
</dbReference>
<keyword evidence="1" id="KW-0805">Transcription regulation</keyword>
<sequence>MKTAPTYAVASVDHALRLATMLQLEGTLSVAQAAERLGVARSTAHRLLQMLVYRDFAVQDDARIYHAGPVLQLATHSRSQTSRLRSAAMPHLDRVVEVVGESANLTIRTGTTARFIASVECSQTLRVGSREGMVFPAHRSTGGLLLLAELPDEELSVIYAEPVDDDGDPPELAALRKELAVIRAQGFVVNQGRSERGVVAVGVPVRDEDGNALAGLSISMPEVRYEKGRLPRLVATLNRTAGAIEASLTA</sequence>
<dbReference type="Pfam" id="PF09339">
    <property type="entry name" value="HTH_IclR"/>
    <property type="match status" value="1"/>
</dbReference>
<dbReference type="Gene3D" id="1.10.10.10">
    <property type="entry name" value="Winged helix-like DNA-binding domain superfamily/Winged helix DNA-binding domain"/>
    <property type="match status" value="1"/>
</dbReference>
<name>A0A6I3J281_9ACTN</name>
<reference evidence="4 5" key="1">
    <citation type="submission" date="2019-10" db="EMBL/GenBank/DDBJ databases">
        <title>Nocardioides novel species isolated from the excrement of Marmot.</title>
        <authorList>
            <person name="Zhang G."/>
        </authorList>
    </citation>
    <scope>NUCLEOTIDE SEQUENCE [LARGE SCALE GENOMIC DNA]</scope>
    <source>
        <strain evidence="5">zg-579</strain>
    </source>
</reference>
<dbReference type="Pfam" id="PF01614">
    <property type="entry name" value="IclR_C"/>
    <property type="match status" value="1"/>
</dbReference>
<evidence type="ECO:0000313" key="4">
    <source>
        <dbReference type="EMBL" id="MTB94526.1"/>
    </source>
</evidence>
<dbReference type="SMART" id="SM00346">
    <property type="entry name" value="HTH_ICLR"/>
    <property type="match status" value="1"/>
</dbReference>
<gene>
    <name evidence="4" type="ORF">GGQ22_05470</name>
</gene>
<protein>
    <submittedName>
        <fullName evidence="4">Helix-turn-helix domain-containing protein</fullName>
    </submittedName>
</protein>
<dbReference type="AlphaFoldDB" id="A0A6I3J281"/>
<organism evidence="4 5">
    <name type="scientific">Nocardioides marmotae</name>
    <dbReference type="NCBI Taxonomy" id="2663857"/>
    <lineage>
        <taxon>Bacteria</taxon>
        <taxon>Bacillati</taxon>
        <taxon>Actinomycetota</taxon>
        <taxon>Actinomycetes</taxon>
        <taxon>Propionibacteriales</taxon>
        <taxon>Nocardioidaceae</taxon>
        <taxon>Nocardioides</taxon>
    </lineage>
</organism>
<dbReference type="InterPro" id="IPR014757">
    <property type="entry name" value="Tscrpt_reg_IclR_C"/>
</dbReference>
<dbReference type="RefSeq" id="WP_154614322.1">
    <property type="nucleotide sequence ID" value="NZ_CP053660.1"/>
</dbReference>
<comment type="caution">
    <text evidence="4">The sequence shown here is derived from an EMBL/GenBank/DDBJ whole genome shotgun (WGS) entry which is preliminary data.</text>
</comment>
<dbReference type="GO" id="GO:0003700">
    <property type="term" value="F:DNA-binding transcription factor activity"/>
    <property type="evidence" value="ECO:0007669"/>
    <property type="project" value="TreeGrafter"/>
</dbReference>
<keyword evidence="5" id="KW-1185">Reference proteome</keyword>
<dbReference type="GO" id="GO:0003677">
    <property type="term" value="F:DNA binding"/>
    <property type="evidence" value="ECO:0007669"/>
    <property type="project" value="UniProtKB-KW"/>
</dbReference>
<proteinExistence type="predicted"/>
<dbReference type="InterPro" id="IPR036388">
    <property type="entry name" value="WH-like_DNA-bd_sf"/>
</dbReference>
<dbReference type="InterPro" id="IPR036390">
    <property type="entry name" value="WH_DNA-bd_sf"/>
</dbReference>
<dbReference type="EMBL" id="WLCI01000005">
    <property type="protein sequence ID" value="MTB94526.1"/>
    <property type="molecule type" value="Genomic_DNA"/>
</dbReference>
<dbReference type="SUPFAM" id="SSF46785">
    <property type="entry name" value="Winged helix' DNA-binding domain"/>
    <property type="match status" value="1"/>
</dbReference>
<evidence type="ECO:0000256" key="3">
    <source>
        <dbReference type="ARBA" id="ARBA00023163"/>
    </source>
</evidence>
<dbReference type="InterPro" id="IPR005471">
    <property type="entry name" value="Tscrpt_reg_IclR_N"/>
</dbReference>
<dbReference type="Gene3D" id="3.30.450.40">
    <property type="match status" value="1"/>
</dbReference>
<dbReference type="InterPro" id="IPR029016">
    <property type="entry name" value="GAF-like_dom_sf"/>
</dbReference>
<dbReference type="PANTHER" id="PTHR30136">
    <property type="entry name" value="HELIX-TURN-HELIX TRANSCRIPTIONAL REGULATOR, ICLR FAMILY"/>
    <property type="match status" value="1"/>
</dbReference>
<dbReference type="GO" id="GO:0045892">
    <property type="term" value="P:negative regulation of DNA-templated transcription"/>
    <property type="evidence" value="ECO:0007669"/>
    <property type="project" value="TreeGrafter"/>
</dbReference>
<evidence type="ECO:0000313" key="5">
    <source>
        <dbReference type="Proteomes" id="UP000433406"/>
    </source>
</evidence>
<evidence type="ECO:0000256" key="1">
    <source>
        <dbReference type="ARBA" id="ARBA00023015"/>
    </source>
</evidence>
<dbReference type="InterPro" id="IPR050707">
    <property type="entry name" value="HTH_MetabolicPath_Reg"/>
</dbReference>
<keyword evidence="2" id="KW-0238">DNA-binding</keyword>
<dbReference type="Proteomes" id="UP000433406">
    <property type="component" value="Unassembled WGS sequence"/>
</dbReference>
<dbReference type="PANTHER" id="PTHR30136:SF24">
    <property type="entry name" value="HTH-TYPE TRANSCRIPTIONAL REPRESSOR ALLR"/>
    <property type="match status" value="1"/>
</dbReference>
<keyword evidence="3" id="KW-0804">Transcription</keyword>
<dbReference type="PROSITE" id="PS51077">
    <property type="entry name" value="HTH_ICLR"/>
    <property type="match status" value="1"/>
</dbReference>